<dbReference type="SUPFAM" id="SSF52540">
    <property type="entry name" value="P-loop containing nucleoside triphosphate hydrolases"/>
    <property type="match status" value="1"/>
</dbReference>
<keyword evidence="1" id="KW-0614">Plasmid</keyword>
<gene>
    <name evidence="1" type="ordered locus">Pnap_4830</name>
</gene>
<dbReference type="OrthoDB" id="8905164at2"/>
<dbReference type="AlphaFoldDB" id="A1VW67"/>
<dbReference type="InterPro" id="IPR038724">
    <property type="entry name" value="RepA"/>
</dbReference>
<sequence>MNNSNQAAVPRYPDVWPKGQVSYLPKLVASTSSKPFGGLKTSFTSVPAATKPSSRYVILEASELRKEPVEWVLKGVFLQKGVGMIYGASGAGKSFLTLDLAAAIAEGRPWFGCRTRNAPVIYVCLEGSAGFMGRVKAWEVAHGRSLTKLMGFIFEPFSLLNPQCVHELVSAIMEFVKTVPAGLGTPVVVVDTLNRAMPGAQENGSSDMGTALQACAVISAATGGLTLLVHHTGKDADRGPRGHSSLKGALDGALLVVRSAKGRFWKSEKVKDGPDDLLFDFELEQVTLGLDADGDEVSSCVVRSTLNTAGPIKAPAMATSVKTALLSLQAVLTQTRAAANSEESCIVSLKDWREVLYTNTAAQSPSGKRNALNRALNELQGLGYVNVNGKFLEVNPAALEFLSQLSN</sequence>
<geneLocation type="plasmid" evidence="1 2">
    <name>pPNAP03</name>
</geneLocation>
<proteinExistence type="predicted"/>
<accession>A1VW67</accession>
<organism evidence="1 2">
    <name type="scientific">Polaromonas naphthalenivorans (strain CJ2)</name>
    <dbReference type="NCBI Taxonomy" id="365044"/>
    <lineage>
        <taxon>Bacteria</taxon>
        <taxon>Pseudomonadati</taxon>
        <taxon>Pseudomonadota</taxon>
        <taxon>Betaproteobacteria</taxon>
        <taxon>Burkholderiales</taxon>
        <taxon>Comamonadaceae</taxon>
        <taxon>Polaromonas</taxon>
    </lineage>
</organism>
<dbReference type="RefSeq" id="WP_011798266.1">
    <property type="nucleotide sequence ID" value="NC_008759.1"/>
</dbReference>
<dbReference type="HOGENOM" id="CLU_046253_1_0_4"/>
<evidence type="ECO:0000313" key="2">
    <source>
        <dbReference type="Proteomes" id="UP000000644"/>
    </source>
</evidence>
<dbReference type="Proteomes" id="UP000000644">
    <property type="component" value="Plasmid pPNAP03"/>
</dbReference>
<dbReference type="EMBL" id="CP000532">
    <property type="protein sequence ID" value="ABM39895.1"/>
    <property type="molecule type" value="Genomic_DNA"/>
</dbReference>
<reference evidence="2" key="1">
    <citation type="journal article" date="2009" name="Environ. Microbiol.">
        <title>The genome of Polaromonas naphthalenivorans strain CJ2, isolated from coal tar-contaminated sediment, reveals physiological and metabolic versatility and evolution through extensive horizontal gene transfer.</title>
        <authorList>
            <person name="Yagi J.M."/>
            <person name="Sims D."/>
            <person name="Brettin T."/>
            <person name="Bruce D."/>
            <person name="Madsen E.L."/>
        </authorList>
    </citation>
    <scope>NUCLEOTIDE SEQUENCE [LARGE SCALE GENOMIC DNA]</scope>
    <source>
        <strain evidence="2">CJ2</strain>
        <plasmid evidence="2">Plasmid pPNAP03</plasmid>
    </source>
</reference>
<evidence type="ECO:0008006" key="3">
    <source>
        <dbReference type="Google" id="ProtNLM"/>
    </source>
</evidence>
<evidence type="ECO:0000313" key="1">
    <source>
        <dbReference type="EMBL" id="ABM39895.1"/>
    </source>
</evidence>
<dbReference type="Gene3D" id="3.40.50.300">
    <property type="entry name" value="P-loop containing nucleotide triphosphate hydrolases"/>
    <property type="match status" value="1"/>
</dbReference>
<dbReference type="InterPro" id="IPR027417">
    <property type="entry name" value="P-loop_NTPase"/>
</dbReference>
<keyword evidence="2" id="KW-1185">Reference proteome</keyword>
<dbReference type="KEGG" id="pna:Pnap_4830"/>
<name>A1VW67_POLNA</name>
<dbReference type="Pfam" id="PF13481">
    <property type="entry name" value="AAA_25"/>
    <property type="match status" value="1"/>
</dbReference>
<protein>
    <recommendedName>
        <fullName evidence="3">AAA ATPase</fullName>
    </recommendedName>
</protein>
<dbReference type="CDD" id="cd01125">
    <property type="entry name" value="RepA_RSF1010_like"/>
    <property type="match status" value="1"/>
</dbReference>